<dbReference type="InterPro" id="IPR011777">
    <property type="entry name" value="Geranylgeranyl_Rdtase_fam"/>
</dbReference>
<evidence type="ECO:0000259" key="2">
    <source>
        <dbReference type="Pfam" id="PF22578"/>
    </source>
</evidence>
<protein>
    <recommendedName>
        <fullName evidence="5">FAD-binding domain-containing protein</fullName>
    </recommendedName>
</protein>
<sequence>MEKEFWNEEIDTGKVPENKSKFDVIVVGGGPVGSAAATYSAMQGDKVLLLEKSSYPRDKTCGDAVGGKSLKHVEALGVKTALENSPHYRITGVLFTAPNGKSLNVERPVVDGEQELAGYVLPRAQFDWLMFNRATEVILQNGGAVVQDFNVKEIIYDDGRDGKDPGPNSGDKRRIVGIRGKTKEEDMEYSASLTIGAGGVRCPVATSIVEETYQKTMVDSKKEHYSAAYRQYWKGVKGLNHKEGMIEFHYIKGVIPGYFWIFPLSEDTANVGFGIVLNELSKHEKKLKGLQDYIINEKMPERFKDAELVEGSSKGWQLPLGSPRKGEEMQPRRLFANGAMVVGDAGSLVDPFSGEGIANGFLSAKMAIDYFDRERHNDGFPLEEGMKYQKELWDTLGPELTNSYRIQRLMSWPFSKGWLINMIINKARKKPELQRVLSDCLVSPEAQKQITDYRFLARQLLF</sequence>
<evidence type="ECO:0000259" key="1">
    <source>
        <dbReference type="Pfam" id="PF01494"/>
    </source>
</evidence>
<dbReference type="SUPFAM" id="SSF51905">
    <property type="entry name" value="FAD/NAD(P)-binding domain"/>
    <property type="match status" value="1"/>
</dbReference>
<dbReference type="PANTHER" id="PTHR42685">
    <property type="entry name" value="GERANYLGERANYL DIPHOSPHATE REDUCTASE"/>
    <property type="match status" value="1"/>
</dbReference>
<dbReference type="PRINTS" id="PR00420">
    <property type="entry name" value="RNGMNOXGNASE"/>
</dbReference>
<dbReference type="Pfam" id="PF22578">
    <property type="entry name" value="GGR_cat"/>
    <property type="match status" value="1"/>
</dbReference>
<dbReference type="AlphaFoldDB" id="A0A1J5TK07"/>
<dbReference type="InterPro" id="IPR050407">
    <property type="entry name" value="Geranylgeranyl_reductase"/>
</dbReference>
<gene>
    <name evidence="3" type="ORF">BEU04_01500</name>
</gene>
<dbReference type="InterPro" id="IPR002938">
    <property type="entry name" value="FAD-bd"/>
</dbReference>
<dbReference type="PANTHER" id="PTHR42685:SF22">
    <property type="entry name" value="CONDITIONED MEDIUM FACTOR RECEPTOR 1"/>
    <property type="match status" value="1"/>
</dbReference>
<dbReference type="EMBL" id="MIYU01000012">
    <property type="protein sequence ID" value="OIR16637.1"/>
    <property type="molecule type" value="Genomic_DNA"/>
</dbReference>
<accession>A0A1J5TK07</accession>
<dbReference type="Pfam" id="PF01494">
    <property type="entry name" value="FAD_binding_3"/>
    <property type="match status" value="1"/>
</dbReference>
<feature type="domain" description="Digeranylgeranylglycerophospholipid reductase catalytic" evidence="2">
    <location>
        <begin position="241"/>
        <end position="304"/>
    </location>
</feature>
<dbReference type="NCBIfam" id="TIGR02032">
    <property type="entry name" value="GG-red-SF"/>
    <property type="match status" value="1"/>
</dbReference>
<proteinExistence type="predicted"/>
<organism evidence="3 4">
    <name type="scientific">Marine Group III euryarchaeote CG-Bathy1</name>
    <dbReference type="NCBI Taxonomy" id="1889001"/>
    <lineage>
        <taxon>Archaea</taxon>
        <taxon>Methanobacteriati</taxon>
        <taxon>Thermoplasmatota</taxon>
        <taxon>Thermoplasmata</taxon>
        <taxon>Candidatus Thermoprofundales</taxon>
    </lineage>
</organism>
<dbReference type="Gene3D" id="3.50.50.60">
    <property type="entry name" value="FAD/NAD(P)-binding domain"/>
    <property type="match status" value="1"/>
</dbReference>
<dbReference type="InterPro" id="IPR054715">
    <property type="entry name" value="GGR_cat"/>
</dbReference>
<dbReference type="GO" id="GO:0016628">
    <property type="term" value="F:oxidoreductase activity, acting on the CH-CH group of donors, NAD or NADP as acceptor"/>
    <property type="evidence" value="ECO:0007669"/>
    <property type="project" value="InterPro"/>
</dbReference>
<evidence type="ECO:0008006" key="5">
    <source>
        <dbReference type="Google" id="ProtNLM"/>
    </source>
</evidence>
<feature type="domain" description="FAD-binding" evidence="1">
    <location>
        <begin position="22"/>
        <end position="92"/>
    </location>
</feature>
<name>A0A1J5TK07_9ARCH</name>
<comment type="caution">
    <text evidence="3">The sequence shown here is derived from an EMBL/GenBank/DDBJ whole genome shotgun (WGS) entry which is preliminary data.</text>
</comment>
<dbReference type="Proteomes" id="UP000183815">
    <property type="component" value="Unassembled WGS sequence"/>
</dbReference>
<evidence type="ECO:0000313" key="4">
    <source>
        <dbReference type="Proteomes" id="UP000183815"/>
    </source>
</evidence>
<evidence type="ECO:0000313" key="3">
    <source>
        <dbReference type="EMBL" id="OIR16637.1"/>
    </source>
</evidence>
<reference evidence="3 4" key="1">
    <citation type="submission" date="2016-08" db="EMBL/GenBank/DDBJ databases">
        <title>New Insights into Marine Group III Euryarchaeota, from dark to light.</title>
        <authorList>
            <person name="Haro-Moreno J.M."/>
            <person name="Rodriguez-Valera F."/>
            <person name="Lopez-Garcia P."/>
            <person name="Moreira D."/>
            <person name="Martin-Cuadrado A.B."/>
        </authorList>
    </citation>
    <scope>NUCLEOTIDE SEQUENCE [LARGE SCALE GENOMIC DNA]</scope>
    <source>
        <strain evidence="3">CG-Bathy1</strain>
    </source>
</reference>
<dbReference type="InterPro" id="IPR036188">
    <property type="entry name" value="FAD/NAD-bd_sf"/>
</dbReference>
<dbReference type="GO" id="GO:0071949">
    <property type="term" value="F:FAD binding"/>
    <property type="evidence" value="ECO:0007669"/>
    <property type="project" value="InterPro"/>
</dbReference>